<feature type="domain" description="HTH araC/xylS-type" evidence="4">
    <location>
        <begin position="232"/>
        <end position="330"/>
    </location>
</feature>
<dbReference type="AlphaFoldDB" id="A0A149PHJ4"/>
<evidence type="ECO:0000313" key="6">
    <source>
        <dbReference type="Proteomes" id="UP000075613"/>
    </source>
</evidence>
<dbReference type="SMART" id="SM00342">
    <property type="entry name" value="HTH_ARAC"/>
    <property type="match status" value="1"/>
</dbReference>
<dbReference type="Pfam" id="PF12833">
    <property type="entry name" value="HTH_18"/>
    <property type="match status" value="1"/>
</dbReference>
<dbReference type="GO" id="GO:0003700">
    <property type="term" value="F:DNA-binding transcription factor activity"/>
    <property type="evidence" value="ECO:0007669"/>
    <property type="project" value="InterPro"/>
</dbReference>
<evidence type="ECO:0000259" key="4">
    <source>
        <dbReference type="PROSITE" id="PS01124"/>
    </source>
</evidence>
<dbReference type="InterPro" id="IPR009057">
    <property type="entry name" value="Homeodomain-like_sf"/>
</dbReference>
<dbReference type="Pfam" id="PF12625">
    <property type="entry name" value="Arabinose_bd"/>
    <property type="match status" value="1"/>
</dbReference>
<comment type="caution">
    <text evidence="5">The sequence shown here is derived from an EMBL/GenBank/DDBJ whole genome shotgun (WGS) entry which is preliminary data.</text>
</comment>
<evidence type="ECO:0000256" key="3">
    <source>
        <dbReference type="ARBA" id="ARBA00023163"/>
    </source>
</evidence>
<dbReference type="Gene3D" id="1.10.10.60">
    <property type="entry name" value="Homeodomain-like"/>
    <property type="match status" value="1"/>
</dbReference>
<name>A0A149PHJ4_9BURK</name>
<gene>
    <name evidence="5" type="ORF">CI15_24000</name>
</gene>
<dbReference type="GO" id="GO:0005829">
    <property type="term" value="C:cytosol"/>
    <property type="evidence" value="ECO:0007669"/>
    <property type="project" value="TreeGrafter"/>
</dbReference>
<protein>
    <submittedName>
        <fullName evidence="5">AraC family transcriptional regulator</fullName>
    </submittedName>
</protein>
<keyword evidence="3" id="KW-0804">Transcription</keyword>
<reference evidence="5 6" key="1">
    <citation type="journal article" date="2015" name="Int. J. Syst. Evol. Microbiol.">
        <title>Burkholderia monticola sp. nov., isolated from mountain soil.</title>
        <authorList>
            <person name="Baek I."/>
            <person name="Seo B."/>
            <person name="Lee I."/>
            <person name="Yi H."/>
            <person name="Chun J."/>
        </authorList>
    </citation>
    <scope>NUCLEOTIDE SEQUENCE [LARGE SCALE GENOMIC DNA]</scope>
    <source>
        <strain evidence="5 6">JC2948</strain>
    </source>
</reference>
<accession>A0A149PHJ4</accession>
<keyword evidence="2" id="KW-0238">DNA-binding</keyword>
<keyword evidence="6" id="KW-1185">Reference proteome</keyword>
<dbReference type="OrthoDB" id="6506763at2"/>
<proteinExistence type="predicted"/>
<evidence type="ECO:0000313" key="5">
    <source>
        <dbReference type="EMBL" id="KXU84517.1"/>
    </source>
</evidence>
<dbReference type="PROSITE" id="PS01124">
    <property type="entry name" value="HTH_ARAC_FAMILY_2"/>
    <property type="match status" value="1"/>
</dbReference>
<dbReference type="PANTHER" id="PTHR47894:SF4">
    <property type="entry name" value="HTH-TYPE TRANSCRIPTIONAL REGULATOR GADX"/>
    <property type="match status" value="1"/>
</dbReference>
<organism evidence="5 6">
    <name type="scientific">Paraburkholderia monticola</name>
    <dbReference type="NCBI Taxonomy" id="1399968"/>
    <lineage>
        <taxon>Bacteria</taxon>
        <taxon>Pseudomonadati</taxon>
        <taxon>Pseudomonadota</taxon>
        <taxon>Betaproteobacteria</taxon>
        <taxon>Burkholderiales</taxon>
        <taxon>Burkholderiaceae</taxon>
        <taxon>Paraburkholderia</taxon>
    </lineage>
</organism>
<dbReference type="Proteomes" id="UP000075613">
    <property type="component" value="Unassembled WGS sequence"/>
</dbReference>
<dbReference type="InterPro" id="IPR032687">
    <property type="entry name" value="AraC-type_N"/>
</dbReference>
<dbReference type="GO" id="GO:0000976">
    <property type="term" value="F:transcription cis-regulatory region binding"/>
    <property type="evidence" value="ECO:0007669"/>
    <property type="project" value="TreeGrafter"/>
</dbReference>
<sequence length="338" mass="37223">MEPMIRATMLHGYFQVARRHGLNPLALLRDVGLDADVLVHPEHRMSAAAGCRLLEISAERAGCPTFALEMAAGRQAQDIGAVGLLLANRRTLRDALLTAVHYRHVLNDALGIYLEFEGEMVAIRAEVISDAPRQTRQATELGLAVLARISAALLGPQWEPHSVNFTHAAPADTGPHVSFFGCPVDFDSEINGIFCKAALLDLPNPTADGELARYAETLVKPLDDAVPESVALEVRKILTFLLPLGQASVSDVAEALHKSRRTLQRQLQAEGLDYLSLLDEVRHDHVVQHLAHTRHSIGRVAELLGFSRQASFTHWFVERFGMTPRAWRARPEASEGQR</sequence>
<dbReference type="SUPFAM" id="SSF46689">
    <property type="entry name" value="Homeodomain-like"/>
    <property type="match status" value="1"/>
</dbReference>
<dbReference type="InterPro" id="IPR018060">
    <property type="entry name" value="HTH_AraC"/>
</dbReference>
<evidence type="ECO:0000256" key="1">
    <source>
        <dbReference type="ARBA" id="ARBA00023015"/>
    </source>
</evidence>
<keyword evidence="1" id="KW-0805">Transcription regulation</keyword>
<dbReference type="PANTHER" id="PTHR47894">
    <property type="entry name" value="HTH-TYPE TRANSCRIPTIONAL REGULATOR GADX"/>
    <property type="match status" value="1"/>
</dbReference>
<evidence type="ECO:0000256" key="2">
    <source>
        <dbReference type="ARBA" id="ARBA00023125"/>
    </source>
</evidence>
<dbReference type="STRING" id="1399968.CI15_24000"/>
<dbReference type="EMBL" id="LRBG01000036">
    <property type="protein sequence ID" value="KXU84517.1"/>
    <property type="molecule type" value="Genomic_DNA"/>
</dbReference>